<dbReference type="Pfam" id="PF07963">
    <property type="entry name" value="N_methyl"/>
    <property type="match status" value="1"/>
</dbReference>
<protein>
    <submittedName>
        <fullName evidence="2">Type II secretion system protein</fullName>
    </submittedName>
</protein>
<gene>
    <name evidence="2" type="ORF">ABWT76_002316</name>
</gene>
<evidence type="ECO:0000256" key="1">
    <source>
        <dbReference type="SAM" id="Phobius"/>
    </source>
</evidence>
<dbReference type="InterPro" id="IPR012902">
    <property type="entry name" value="N_methyl_site"/>
</dbReference>
<dbReference type="NCBIfam" id="TIGR02532">
    <property type="entry name" value="IV_pilin_GFxxxE"/>
    <property type="match status" value="1"/>
</dbReference>
<keyword evidence="1" id="KW-0812">Transmembrane</keyword>
<dbReference type="AlphaFoldDB" id="A0AAU8JLV6"/>
<keyword evidence="1" id="KW-1133">Transmembrane helix</keyword>
<organism evidence="2">
    <name type="scientific">Planktothricoides raciborskii GIHE-MW2</name>
    <dbReference type="NCBI Taxonomy" id="2792601"/>
    <lineage>
        <taxon>Bacteria</taxon>
        <taxon>Bacillati</taxon>
        <taxon>Cyanobacteriota</taxon>
        <taxon>Cyanophyceae</taxon>
        <taxon>Oscillatoriophycideae</taxon>
        <taxon>Oscillatoriales</taxon>
        <taxon>Oscillatoriaceae</taxon>
        <taxon>Planktothricoides</taxon>
    </lineage>
</organism>
<dbReference type="RefSeq" id="WP_156331930.1">
    <property type="nucleotide sequence ID" value="NZ_CP159837.1"/>
</dbReference>
<reference evidence="2" key="1">
    <citation type="submission" date="2024-07" db="EMBL/GenBank/DDBJ databases">
        <authorList>
            <person name="Kim Y.J."/>
            <person name="Jeong J.Y."/>
        </authorList>
    </citation>
    <scope>NUCLEOTIDE SEQUENCE</scope>
    <source>
        <strain evidence="2">GIHE-MW2</strain>
    </source>
</reference>
<keyword evidence="1" id="KW-0472">Membrane</keyword>
<feature type="transmembrane region" description="Helical" evidence="1">
    <location>
        <begin position="44"/>
        <end position="66"/>
    </location>
</feature>
<sequence length="244" mass="26252">MCFQMHRLTIKKTGFLLFVSKVICLSRKRNPASSEKGLTLVECLAAIVIFGLSITAITSPIMLAMATRVRAYRVQQAMQIAQGEIDRVRLILERGDLSLAQLTPLLPPNAGGGEAAAFGAPTAEDTACKTTASTPKPTASNSNQWCRVTLKNEEFAVQTFRTKTTALKDISPDSKSQTPIGLMMGVRVYPIAAINSKQALSKEPMSLGFSAITTSSAAPLVAIYTPIVRSDLDESAEVYKALLK</sequence>
<proteinExistence type="predicted"/>
<evidence type="ECO:0000313" key="2">
    <source>
        <dbReference type="EMBL" id="XCM39393.1"/>
    </source>
</evidence>
<name>A0AAU8JLV6_9CYAN</name>
<accession>A0AAU8JLV6</accession>
<dbReference type="EMBL" id="CP159837">
    <property type="protein sequence ID" value="XCM39393.1"/>
    <property type="molecule type" value="Genomic_DNA"/>
</dbReference>